<protein>
    <submittedName>
        <fullName evidence="8">Transcription factor domain-containing protein</fullName>
    </submittedName>
</protein>
<dbReference type="PANTHER" id="PTHR31845">
    <property type="entry name" value="FINGER DOMAIN PROTEIN, PUTATIVE-RELATED"/>
    <property type="match status" value="1"/>
</dbReference>
<dbReference type="CDD" id="cd12148">
    <property type="entry name" value="fungal_TF_MHR"/>
    <property type="match status" value="1"/>
</dbReference>
<name>A0ABR2XZP5_9PEZI</name>
<sequence length="608" mass="68406">MRCRPGIDGSKCERCIRKSLDCIFQDHRRGRKPGTKIAQRTSISLTPVPPTPAPEQSRSTNSVTATTPQTRVVENGADWETGTLQPSGLLHHAVKEGKFSLRNILSPAEPGAFDVSNESSPQSLPPKDPVLLGHVHLSIAKSLYENFMEVLNPYISQLDPALHTFDTVRQRSSFLFTTILAAAAKSFNPALYSGLHDYAESLLAEAFRRGSKSTEIAQAVLILTYWKEPEDTRAWIFLGYVIRMGMDLGWHRLAPYSAQDQTLSTEMQKREVRNVQRTWYLLFVYDRSISLQTGKPWMIERSACIESIEAWCRDPMATGNDRLLGAFVTLRLLSSEVFKLLGPKSSRIHSGPLHSIESLLAIIKARIEEWEQIWVHYVDAESCHPFLIRFYGTHLKLQLFSLPLQEVLASEDPNISTNLEVLWVSYSSAIEMLQLICRSTSYLYFAQDSIHVMTAYSATFLIKLLLSTPESIANQIEPEVTRVISSAARIFSQQASPPGSSCTLQAKFLEKIISDYMERRREQRAQAPQQHATNDANVPRPRSVSDTSKEPREARGYNRGMVNLESIHSLANSGSHQARLDFSFAEDDTWADMFANAGFNIQEGVFFA</sequence>
<keyword evidence="9" id="KW-1185">Reference proteome</keyword>
<comment type="subcellular location">
    <subcellularLocation>
        <location evidence="1">Nucleus</location>
    </subcellularLocation>
</comment>
<proteinExistence type="predicted"/>
<evidence type="ECO:0000256" key="5">
    <source>
        <dbReference type="ARBA" id="ARBA00023242"/>
    </source>
</evidence>
<feature type="compositionally biased region" description="Polar residues" evidence="6">
    <location>
        <begin position="54"/>
        <end position="67"/>
    </location>
</feature>
<evidence type="ECO:0000256" key="6">
    <source>
        <dbReference type="SAM" id="MobiDB-lite"/>
    </source>
</evidence>
<dbReference type="EMBL" id="JARVKM010000011">
    <property type="protein sequence ID" value="KAK9779269.1"/>
    <property type="molecule type" value="Genomic_DNA"/>
</dbReference>
<evidence type="ECO:0000259" key="7">
    <source>
        <dbReference type="SMART" id="SM00906"/>
    </source>
</evidence>
<dbReference type="InterPro" id="IPR007219">
    <property type="entry name" value="XnlR_reg_dom"/>
</dbReference>
<feature type="domain" description="Xylanolytic transcriptional activator regulatory" evidence="7">
    <location>
        <begin position="234"/>
        <end position="321"/>
    </location>
</feature>
<organism evidence="8 9">
    <name type="scientific">Seiridium cardinale</name>
    <dbReference type="NCBI Taxonomy" id="138064"/>
    <lineage>
        <taxon>Eukaryota</taxon>
        <taxon>Fungi</taxon>
        <taxon>Dikarya</taxon>
        <taxon>Ascomycota</taxon>
        <taxon>Pezizomycotina</taxon>
        <taxon>Sordariomycetes</taxon>
        <taxon>Xylariomycetidae</taxon>
        <taxon>Amphisphaeriales</taxon>
        <taxon>Sporocadaceae</taxon>
        <taxon>Seiridium</taxon>
    </lineage>
</organism>
<gene>
    <name evidence="8" type="ORF">SCAR479_03751</name>
</gene>
<reference evidence="8 9" key="1">
    <citation type="submission" date="2024-02" db="EMBL/GenBank/DDBJ databases">
        <title>First draft genome assembly of two strains of Seiridium cardinale.</title>
        <authorList>
            <person name="Emiliani G."/>
            <person name="Scali E."/>
        </authorList>
    </citation>
    <scope>NUCLEOTIDE SEQUENCE [LARGE SCALE GENOMIC DNA]</scope>
    <source>
        <strain evidence="8 9">BM-138-000479</strain>
    </source>
</reference>
<feature type="region of interest" description="Disordered" evidence="6">
    <location>
        <begin position="520"/>
        <end position="559"/>
    </location>
</feature>
<dbReference type="Pfam" id="PF04082">
    <property type="entry name" value="Fungal_trans"/>
    <property type="match status" value="1"/>
</dbReference>
<evidence type="ECO:0000256" key="2">
    <source>
        <dbReference type="ARBA" id="ARBA00023015"/>
    </source>
</evidence>
<dbReference type="Proteomes" id="UP001465668">
    <property type="component" value="Unassembled WGS sequence"/>
</dbReference>
<evidence type="ECO:0000256" key="4">
    <source>
        <dbReference type="ARBA" id="ARBA00023163"/>
    </source>
</evidence>
<evidence type="ECO:0000256" key="1">
    <source>
        <dbReference type="ARBA" id="ARBA00004123"/>
    </source>
</evidence>
<evidence type="ECO:0000256" key="3">
    <source>
        <dbReference type="ARBA" id="ARBA00023125"/>
    </source>
</evidence>
<feature type="region of interest" description="Disordered" evidence="6">
    <location>
        <begin position="31"/>
        <end position="67"/>
    </location>
</feature>
<evidence type="ECO:0000313" key="8">
    <source>
        <dbReference type="EMBL" id="KAK9779269.1"/>
    </source>
</evidence>
<keyword evidence="2" id="KW-0805">Transcription regulation</keyword>
<dbReference type="PANTHER" id="PTHR31845:SF19">
    <property type="entry name" value="TRANSCRIPTION FACTOR DOMAIN-CONTAINING PROTEIN"/>
    <property type="match status" value="1"/>
</dbReference>
<feature type="compositionally biased region" description="Basic and acidic residues" evidence="6">
    <location>
        <begin position="547"/>
        <end position="556"/>
    </location>
</feature>
<accession>A0ABR2XZP5</accession>
<keyword evidence="4" id="KW-0804">Transcription</keyword>
<dbReference type="SMART" id="SM00906">
    <property type="entry name" value="Fungal_trans"/>
    <property type="match status" value="1"/>
</dbReference>
<dbReference type="InterPro" id="IPR051089">
    <property type="entry name" value="prtT"/>
</dbReference>
<keyword evidence="3" id="KW-0238">DNA-binding</keyword>
<evidence type="ECO:0000313" key="9">
    <source>
        <dbReference type="Proteomes" id="UP001465668"/>
    </source>
</evidence>
<keyword evidence="5" id="KW-0539">Nucleus</keyword>
<comment type="caution">
    <text evidence="8">The sequence shown here is derived from an EMBL/GenBank/DDBJ whole genome shotgun (WGS) entry which is preliminary data.</text>
</comment>